<accession>Q9CXQ5</accession>
<sequence>MTGRKRPLSFLSPRKSFLWEVRSDLSTVCHRAVPRIRGHPSRRASCWALTCAFLLWTASAPRVLLSRHSSVPSAPGPQRGHSSLCSHLALFGFLSAVSALEPHCSVPGGSS</sequence>
<reference evidence="1" key="4">
    <citation type="submission" date="2000-07" db="EMBL/GenBank/DDBJ databases">
        <authorList>
            <person name="Adachi J."/>
            <person name="Aizawa K."/>
            <person name="Akahira S."/>
            <person name="Akimura T."/>
            <person name="Arai A."/>
            <person name="Aono H."/>
            <person name="Arakawa T."/>
            <person name="Bono H."/>
            <person name="Carninci P."/>
            <person name="Fukuda S."/>
            <person name="Fukunishi Y."/>
            <person name="Furuno M."/>
            <person name="Hanagaki T."/>
            <person name="Hara A."/>
            <person name="Hayatsu N."/>
            <person name="Hiramoto K."/>
            <person name="Hiraoka T."/>
            <person name="Hori F."/>
            <person name="Imotani K."/>
            <person name="Ishii Y."/>
            <person name="Itoh M."/>
            <person name="Izawa M."/>
            <person name="Kasukawa T."/>
            <person name="Kato H."/>
            <person name="Kawai J."/>
            <person name="Kojima Y."/>
            <person name="Konno H."/>
            <person name="Kouda M."/>
            <person name="Koya S."/>
            <person name="Kurihara C."/>
            <person name="Matsuyama T."/>
            <person name="Miyazaki A."/>
            <person name="Nishi K."/>
            <person name="Nomura K."/>
            <person name="Numazaki R."/>
            <person name="Ohno M."/>
            <person name="Okazaki Y."/>
            <person name="Okido T."/>
            <person name="Owa C."/>
            <person name="Saito H."/>
            <person name="Saito R."/>
            <person name="Sakai C."/>
            <person name="Sakai K."/>
            <person name="Sano H."/>
            <person name="Sasaki D."/>
            <person name="Shibata K."/>
            <person name="Shibata Y."/>
            <person name="Shinagawa A."/>
            <person name="Shiraki T."/>
            <person name="Sogabe Y."/>
            <person name="Suzuki H."/>
            <person name="Tagami M."/>
            <person name="Tagawa A."/>
            <person name="Takahashi F."/>
            <person name="Tanaka T."/>
            <person name="Tejima Y."/>
            <person name="Toya T."/>
            <person name="Yamamura T."/>
            <person name="Yasunishi A."/>
            <person name="Yoshida K."/>
            <person name="Yoshino M."/>
            <person name="Muramatsu M."/>
            <person name="Hayashizaki Y."/>
        </authorList>
    </citation>
    <scope>NUCLEOTIDE SEQUENCE</scope>
    <source>
        <strain evidence="1">C57BL/6J</strain>
        <tissue evidence="1">Head</tissue>
    </source>
</reference>
<evidence type="ECO:0000313" key="1">
    <source>
        <dbReference type="EMBL" id="BAB29166.1"/>
    </source>
</evidence>
<dbReference type="MGI" id="MGI:106478">
    <property type="gene designation" value="Eif3b"/>
</dbReference>
<gene>
    <name evidence="2" type="primary">Eif3b</name>
    <name evidence="2" type="synonym">Eif3s9</name>
</gene>
<evidence type="ECO:0000313" key="2">
    <source>
        <dbReference type="MGI" id="MGI:106478"/>
    </source>
</evidence>
<reference evidence="1" key="1">
    <citation type="journal article" date="1999" name="Methods Enzymol.">
        <title>High-efficiency full-length cDNA cloning.</title>
        <authorList>
            <person name="Carninci P."/>
            <person name="Hayashizaki Y."/>
        </authorList>
    </citation>
    <scope>NUCLEOTIDE SEQUENCE</scope>
    <source>
        <strain evidence="1">C57BL/6J</strain>
        <tissue evidence="1">Head</tissue>
    </source>
</reference>
<dbReference type="EMBL" id="AK014117">
    <property type="protein sequence ID" value="BAB29166.1"/>
    <property type="molecule type" value="mRNA"/>
</dbReference>
<organism evidence="1">
    <name type="scientific">Mus musculus</name>
    <name type="common">Mouse</name>
    <dbReference type="NCBI Taxonomy" id="10090"/>
    <lineage>
        <taxon>Eukaryota</taxon>
        <taxon>Metazoa</taxon>
        <taxon>Chordata</taxon>
        <taxon>Craniata</taxon>
        <taxon>Vertebrata</taxon>
        <taxon>Euteleostomi</taxon>
        <taxon>Mammalia</taxon>
        <taxon>Eutheria</taxon>
        <taxon>Euarchontoglires</taxon>
        <taxon>Glires</taxon>
        <taxon>Rodentia</taxon>
        <taxon>Myomorpha</taxon>
        <taxon>Muroidea</taxon>
        <taxon>Muridae</taxon>
        <taxon>Murinae</taxon>
        <taxon>Mus</taxon>
        <taxon>Mus</taxon>
    </lineage>
</organism>
<reference evidence="1" key="3">
    <citation type="journal article" date="2000" name="Genome Res.">
        <title>RIKEN integrated sequence analysis (RISA) system--384-format sequencing pipeline with 384 multicapillary sequencer.</title>
        <authorList>
            <person name="Shibata K."/>
            <person name="Itoh M."/>
            <person name="Aizawa K."/>
            <person name="Nagaoka S."/>
            <person name="Sasaki N."/>
            <person name="Carninci P."/>
            <person name="Konno H."/>
            <person name="Akiyama J."/>
            <person name="Nishi K."/>
            <person name="Kitsunai T."/>
            <person name="Tashiro H."/>
            <person name="Itoh M."/>
            <person name="Sumi N."/>
            <person name="Ishii Y."/>
            <person name="Nakamura S."/>
            <person name="Hazama M."/>
            <person name="Nishine T."/>
            <person name="Harada A."/>
            <person name="Yamamoto R."/>
            <person name="Matsumoto H."/>
            <person name="Sakaguchi S."/>
            <person name="Ikegami T."/>
            <person name="Kashiwagi K."/>
            <person name="Fujiwake S."/>
            <person name="Inoue K."/>
            <person name="Togawa Y."/>
            <person name="Izawa M."/>
            <person name="Ohara E."/>
            <person name="Watahiki M."/>
            <person name="Yoneda Y."/>
            <person name="Ishikawa T."/>
            <person name="Ozawa K."/>
            <person name="Tanaka T."/>
            <person name="Matsuura S."/>
            <person name="Kawai J."/>
            <person name="Okazaki Y."/>
            <person name="Muramatsu M."/>
            <person name="Inoue Y."/>
            <person name="Kira A."/>
            <person name="Hayashizaki Y."/>
        </authorList>
    </citation>
    <scope>NUCLEOTIDE SEQUENCE</scope>
    <source>
        <strain evidence="1">C57BL/6J</strain>
        <tissue evidence="1">Head</tissue>
    </source>
</reference>
<dbReference type="AlphaFoldDB" id="Q9CXQ5"/>
<dbReference type="AGR" id="MGI:106478"/>
<reference evidence="1" key="6">
    <citation type="journal article" date="2002" name="Nature">
        <title>Analysis of the mouse transcriptome based on functional annotation of 60,770 full-length cDNAs.</title>
        <authorList>
            <consortium name="The FANTOM Consortium and the RIKEN Genome Exploration Research Group Phase I and II Team"/>
        </authorList>
    </citation>
    <scope>NUCLEOTIDE SEQUENCE</scope>
    <source>
        <strain evidence="1">C57BL/6J</strain>
        <tissue evidence="1">Head</tissue>
    </source>
</reference>
<reference evidence="1" key="5">
    <citation type="journal article" date="2001" name="Nature">
        <title>Functional annotation of a full-length mouse cDNA collection.</title>
        <authorList>
            <consortium name="The RIKEN Genome Exploration Research Group Phase II Team and the FANTOM Consortium"/>
        </authorList>
    </citation>
    <scope>NUCLEOTIDE SEQUENCE</scope>
    <source>
        <strain evidence="1">C57BL/6J</strain>
        <tissue evidence="1">Head</tissue>
    </source>
</reference>
<proteinExistence type="evidence at transcript level"/>
<reference evidence="1" key="2">
    <citation type="journal article" date="2000" name="Genome Res.">
        <title>Normalization and subtraction of cap-trapper-selected cDNAs to prepare full-length cDNA libraries for rapid discovery of new genes.</title>
        <authorList>
            <person name="Carninci P."/>
            <person name="Shibata Y."/>
            <person name="Hayatsu N."/>
            <person name="Sugahara Y."/>
            <person name="Shibata K."/>
            <person name="Itoh M."/>
            <person name="Konno H."/>
            <person name="Okazaki Y."/>
            <person name="Muramatsu M."/>
            <person name="Hayashizaki Y."/>
        </authorList>
    </citation>
    <scope>NUCLEOTIDE SEQUENCE</scope>
    <source>
        <strain evidence="1">C57BL/6J</strain>
        <tissue evidence="1">Head</tissue>
    </source>
</reference>
<name>Q9CXQ5_MOUSE</name>
<reference evidence="1" key="8">
    <citation type="journal article" date="2005" name="Science">
        <title>Antisense Transcription in the Mammalian Transcriptome.</title>
        <authorList>
            <consortium name="RIKEN Genome Exploration Research Group and Genome Science Group (Genome Network Project Core Group) and the FANTOM Consortium"/>
        </authorList>
    </citation>
    <scope>NUCLEOTIDE SEQUENCE</scope>
    <source>
        <strain evidence="1">C57BL/6J</strain>
        <tissue evidence="1">Head</tissue>
    </source>
</reference>
<protein>
    <submittedName>
        <fullName evidence="1">Uncharacterized protein</fullName>
    </submittedName>
</protein>
<reference evidence="1" key="7">
    <citation type="journal article" date="2005" name="Science">
        <title>The Transcriptional Landscape of the Mammalian Genome.</title>
        <authorList>
            <consortium name="The FANTOM Consortium"/>
            <consortium name="Riken Genome Exploration Research Group and Genome Science Group (Genome Network Project Core Group)"/>
        </authorList>
    </citation>
    <scope>NUCLEOTIDE SEQUENCE</scope>
    <source>
        <strain evidence="1">C57BL/6J</strain>
        <tissue evidence="1">Head</tissue>
    </source>
</reference>